<dbReference type="EMBL" id="MU254392">
    <property type="protein sequence ID" value="KAG9240612.1"/>
    <property type="molecule type" value="Genomic_DNA"/>
</dbReference>
<gene>
    <name evidence="2" type="ORF">BJ878DRAFT_278755</name>
</gene>
<name>A0A9P8CBH7_9HELO</name>
<organism evidence="2 3">
    <name type="scientific">Calycina marina</name>
    <dbReference type="NCBI Taxonomy" id="1763456"/>
    <lineage>
        <taxon>Eukaryota</taxon>
        <taxon>Fungi</taxon>
        <taxon>Dikarya</taxon>
        <taxon>Ascomycota</taxon>
        <taxon>Pezizomycotina</taxon>
        <taxon>Leotiomycetes</taxon>
        <taxon>Helotiales</taxon>
        <taxon>Pezizellaceae</taxon>
        <taxon>Calycina</taxon>
    </lineage>
</organism>
<dbReference type="Proteomes" id="UP000887226">
    <property type="component" value="Unassembled WGS sequence"/>
</dbReference>
<accession>A0A9P8CBH7</accession>
<feature type="transmembrane region" description="Helical" evidence="1">
    <location>
        <begin position="6"/>
        <end position="28"/>
    </location>
</feature>
<dbReference type="AlphaFoldDB" id="A0A9P8CBH7"/>
<keyword evidence="1" id="KW-0472">Membrane</keyword>
<keyword evidence="3" id="KW-1185">Reference proteome</keyword>
<evidence type="ECO:0000256" key="1">
    <source>
        <dbReference type="SAM" id="Phobius"/>
    </source>
</evidence>
<evidence type="ECO:0000313" key="2">
    <source>
        <dbReference type="EMBL" id="KAG9240612.1"/>
    </source>
</evidence>
<comment type="caution">
    <text evidence="2">The sequence shown here is derived from an EMBL/GenBank/DDBJ whole genome shotgun (WGS) entry which is preliminary data.</text>
</comment>
<evidence type="ECO:0000313" key="3">
    <source>
        <dbReference type="Proteomes" id="UP000887226"/>
    </source>
</evidence>
<reference evidence="2" key="1">
    <citation type="journal article" date="2021" name="IMA Fungus">
        <title>Genomic characterization of three marine fungi, including Emericellopsis atlantica sp. nov. with signatures of a generalist lifestyle and marine biomass degradation.</title>
        <authorList>
            <person name="Hagestad O.C."/>
            <person name="Hou L."/>
            <person name="Andersen J.H."/>
            <person name="Hansen E.H."/>
            <person name="Altermark B."/>
            <person name="Li C."/>
            <person name="Kuhnert E."/>
            <person name="Cox R.J."/>
            <person name="Crous P.W."/>
            <person name="Spatafora J.W."/>
            <person name="Lail K."/>
            <person name="Amirebrahimi M."/>
            <person name="Lipzen A."/>
            <person name="Pangilinan J."/>
            <person name="Andreopoulos W."/>
            <person name="Hayes R.D."/>
            <person name="Ng V."/>
            <person name="Grigoriev I.V."/>
            <person name="Jackson S.A."/>
            <person name="Sutton T.D.S."/>
            <person name="Dobson A.D.W."/>
            <person name="Rama T."/>
        </authorList>
    </citation>
    <scope>NUCLEOTIDE SEQUENCE</scope>
    <source>
        <strain evidence="2">TRa3180A</strain>
    </source>
</reference>
<proteinExistence type="predicted"/>
<protein>
    <submittedName>
        <fullName evidence="2">Uncharacterized protein</fullName>
    </submittedName>
</protein>
<sequence length="70" mass="7859">MKGFAILLAEAVMFVAYYSLILATLMTIESQQELRVSTFDPHPHNMDGYDSLALRGNFPLFHLRPGGIMT</sequence>
<keyword evidence="1" id="KW-1133">Transmembrane helix</keyword>
<keyword evidence="1" id="KW-0812">Transmembrane</keyword>